<proteinExistence type="predicted"/>
<organism evidence="1">
    <name type="scientific">marine sediment metagenome</name>
    <dbReference type="NCBI Taxonomy" id="412755"/>
    <lineage>
        <taxon>unclassified sequences</taxon>
        <taxon>metagenomes</taxon>
        <taxon>ecological metagenomes</taxon>
    </lineage>
</organism>
<gene>
    <name evidence="1" type="ORF">LCGC14_2973310</name>
</gene>
<name>A0A0F8ZGF7_9ZZZZ</name>
<accession>A0A0F8ZGF7</accession>
<dbReference type="EMBL" id="LAZR01060515">
    <property type="protein sequence ID" value="KKK65519.1"/>
    <property type="molecule type" value="Genomic_DNA"/>
</dbReference>
<dbReference type="AlphaFoldDB" id="A0A0F8ZGF7"/>
<comment type="caution">
    <text evidence="1">The sequence shown here is derived from an EMBL/GenBank/DDBJ whole genome shotgun (WGS) entry which is preliminary data.</text>
</comment>
<reference evidence="1" key="1">
    <citation type="journal article" date="2015" name="Nature">
        <title>Complex archaea that bridge the gap between prokaryotes and eukaryotes.</title>
        <authorList>
            <person name="Spang A."/>
            <person name="Saw J.H."/>
            <person name="Jorgensen S.L."/>
            <person name="Zaremba-Niedzwiedzka K."/>
            <person name="Martijn J."/>
            <person name="Lind A.E."/>
            <person name="van Eijk R."/>
            <person name="Schleper C."/>
            <person name="Guy L."/>
            <person name="Ettema T.J."/>
        </authorList>
    </citation>
    <scope>NUCLEOTIDE SEQUENCE</scope>
</reference>
<evidence type="ECO:0000313" key="1">
    <source>
        <dbReference type="EMBL" id="KKK65519.1"/>
    </source>
</evidence>
<sequence length="112" mass="12022">CIDVDIDIKPWSDPNAFNTKRKGVIAVAILTTDNFDATNVDASTVTFGSGDAGMVHKNAHLEDVDLDGDTDMVLHFRNQETGIKVGDTEACIHGTTLDGALFEGCDSVRVVR</sequence>
<feature type="non-terminal residue" evidence="1">
    <location>
        <position position="1"/>
    </location>
</feature>
<protein>
    <submittedName>
        <fullName evidence="1">Uncharacterized protein</fullName>
    </submittedName>
</protein>